<evidence type="ECO:0000256" key="1">
    <source>
        <dbReference type="SAM" id="Phobius"/>
    </source>
</evidence>
<keyword evidence="1" id="KW-0472">Membrane</keyword>
<keyword evidence="1" id="KW-0812">Transmembrane</keyword>
<keyword evidence="1" id="KW-1133">Transmembrane helix</keyword>
<comment type="caution">
    <text evidence="2">The sequence shown here is derived from an EMBL/GenBank/DDBJ whole genome shotgun (WGS) entry which is preliminary data.</text>
</comment>
<reference evidence="2" key="1">
    <citation type="journal article" date="2014" name="Front. Microbiol.">
        <title>High frequency of phylogenetically diverse reductive dehalogenase-homologous genes in deep subseafloor sedimentary metagenomes.</title>
        <authorList>
            <person name="Kawai M."/>
            <person name="Futagami T."/>
            <person name="Toyoda A."/>
            <person name="Takaki Y."/>
            <person name="Nishi S."/>
            <person name="Hori S."/>
            <person name="Arai W."/>
            <person name="Tsubouchi T."/>
            <person name="Morono Y."/>
            <person name="Uchiyama I."/>
            <person name="Ito T."/>
            <person name="Fujiyama A."/>
            <person name="Inagaki F."/>
            <person name="Takami H."/>
        </authorList>
    </citation>
    <scope>NUCLEOTIDE SEQUENCE</scope>
    <source>
        <strain evidence="2">Expedition CK06-06</strain>
    </source>
</reference>
<name>X0WQS0_9ZZZZ</name>
<proteinExistence type="predicted"/>
<gene>
    <name evidence="2" type="ORF">S01H1_59671</name>
</gene>
<sequence length="45" mass="5218">MSEYATIRIASWIKTWSRITMALGYATLLWVAFHFLSGVVSYFTQ</sequence>
<organism evidence="2">
    <name type="scientific">marine sediment metagenome</name>
    <dbReference type="NCBI Taxonomy" id="412755"/>
    <lineage>
        <taxon>unclassified sequences</taxon>
        <taxon>metagenomes</taxon>
        <taxon>ecological metagenomes</taxon>
    </lineage>
</organism>
<protein>
    <submittedName>
        <fullName evidence="2">Uncharacterized protein</fullName>
    </submittedName>
</protein>
<dbReference type="EMBL" id="BARS01039040">
    <property type="protein sequence ID" value="GAG15026.1"/>
    <property type="molecule type" value="Genomic_DNA"/>
</dbReference>
<evidence type="ECO:0000313" key="2">
    <source>
        <dbReference type="EMBL" id="GAG15026.1"/>
    </source>
</evidence>
<dbReference type="AlphaFoldDB" id="X0WQS0"/>
<accession>X0WQS0</accession>
<feature type="transmembrane region" description="Helical" evidence="1">
    <location>
        <begin position="21"/>
        <end position="43"/>
    </location>
</feature>